<feature type="compositionally biased region" description="Basic and acidic residues" evidence="1">
    <location>
        <begin position="32"/>
        <end position="44"/>
    </location>
</feature>
<protein>
    <submittedName>
        <fullName evidence="2">Uncharacterized protein</fullName>
    </submittedName>
</protein>
<evidence type="ECO:0000313" key="3">
    <source>
        <dbReference type="Proteomes" id="UP000499080"/>
    </source>
</evidence>
<gene>
    <name evidence="2" type="ORF">AVEN_62412_1</name>
</gene>
<name>A0A4Y2MUT9_ARAVE</name>
<reference evidence="2 3" key="1">
    <citation type="journal article" date="2019" name="Sci. Rep.">
        <title>Orb-weaving spider Araneus ventricosus genome elucidates the spidroin gene catalogue.</title>
        <authorList>
            <person name="Kono N."/>
            <person name="Nakamura H."/>
            <person name="Ohtoshi R."/>
            <person name="Moran D.A.P."/>
            <person name="Shinohara A."/>
            <person name="Yoshida Y."/>
            <person name="Fujiwara M."/>
            <person name="Mori M."/>
            <person name="Tomita M."/>
            <person name="Arakawa K."/>
        </authorList>
    </citation>
    <scope>NUCLEOTIDE SEQUENCE [LARGE SCALE GENOMIC DNA]</scope>
</reference>
<evidence type="ECO:0000313" key="2">
    <source>
        <dbReference type="EMBL" id="GBN30289.1"/>
    </source>
</evidence>
<organism evidence="2 3">
    <name type="scientific">Araneus ventricosus</name>
    <name type="common">Orbweaver spider</name>
    <name type="synonym">Epeira ventricosa</name>
    <dbReference type="NCBI Taxonomy" id="182803"/>
    <lineage>
        <taxon>Eukaryota</taxon>
        <taxon>Metazoa</taxon>
        <taxon>Ecdysozoa</taxon>
        <taxon>Arthropoda</taxon>
        <taxon>Chelicerata</taxon>
        <taxon>Arachnida</taxon>
        <taxon>Araneae</taxon>
        <taxon>Araneomorphae</taxon>
        <taxon>Entelegynae</taxon>
        <taxon>Araneoidea</taxon>
        <taxon>Araneidae</taxon>
        <taxon>Araneus</taxon>
    </lineage>
</organism>
<dbReference type="AlphaFoldDB" id="A0A4Y2MUT9"/>
<accession>A0A4Y2MUT9</accession>
<dbReference type="Proteomes" id="UP000499080">
    <property type="component" value="Unassembled WGS sequence"/>
</dbReference>
<evidence type="ECO:0000256" key="1">
    <source>
        <dbReference type="SAM" id="MobiDB-lite"/>
    </source>
</evidence>
<proteinExistence type="predicted"/>
<comment type="caution">
    <text evidence="2">The sequence shown here is derived from an EMBL/GenBank/DDBJ whole genome shotgun (WGS) entry which is preliminary data.</text>
</comment>
<feature type="compositionally biased region" description="Low complexity" evidence="1">
    <location>
        <begin position="45"/>
        <end position="58"/>
    </location>
</feature>
<feature type="region of interest" description="Disordered" evidence="1">
    <location>
        <begin position="32"/>
        <end position="64"/>
    </location>
</feature>
<sequence length="85" mass="9609">MFGPLGVVLKSGDCGMEAACCSRQMSFFKRLDPRDRNNNYDRIDPNNNCDPGDQNNNDRNTEGSLLPLAEEMTSIFTWIYTLSLI</sequence>
<keyword evidence="3" id="KW-1185">Reference proteome</keyword>
<dbReference type="EMBL" id="BGPR01007892">
    <property type="protein sequence ID" value="GBN30289.1"/>
    <property type="molecule type" value="Genomic_DNA"/>
</dbReference>